<dbReference type="EMBL" id="AP028654">
    <property type="protein sequence ID" value="BEP28216.1"/>
    <property type="molecule type" value="Genomic_DNA"/>
</dbReference>
<organism evidence="4 5">
    <name type="scientific">Helicovermis profundi</name>
    <dbReference type="NCBI Taxonomy" id="3065157"/>
    <lineage>
        <taxon>Bacteria</taxon>
        <taxon>Bacillati</taxon>
        <taxon>Bacillota</taxon>
        <taxon>Clostridia</taxon>
        <taxon>Helicovermis</taxon>
    </lineage>
</organism>
<dbReference type="RefSeq" id="WP_338536548.1">
    <property type="nucleotide sequence ID" value="NZ_AP028654.1"/>
</dbReference>
<evidence type="ECO:0000259" key="3">
    <source>
        <dbReference type="PROSITE" id="PS50943"/>
    </source>
</evidence>
<keyword evidence="2" id="KW-0812">Transmembrane</keyword>
<feature type="transmembrane region" description="Helical" evidence="2">
    <location>
        <begin position="195"/>
        <end position="215"/>
    </location>
</feature>
<dbReference type="Proteomes" id="UP001321786">
    <property type="component" value="Chromosome"/>
</dbReference>
<dbReference type="InterPro" id="IPR001387">
    <property type="entry name" value="Cro/C1-type_HTH"/>
</dbReference>
<reference evidence="4 5" key="1">
    <citation type="submission" date="2023-08" db="EMBL/GenBank/DDBJ databases">
        <title>Helicovermis profunda gen. nov., sp. nov., a novel mesophilic, fermentative bacterium within the Bacillota from a deep-sea hydrothermal vent chimney.</title>
        <authorList>
            <person name="Miyazaki U."/>
            <person name="Mizutani D."/>
            <person name="Hashimoto Y."/>
            <person name="Tame A."/>
            <person name="Sawayama S."/>
            <person name="Miyazaki J."/>
            <person name="Takai K."/>
            <person name="Nakagawa S."/>
        </authorList>
    </citation>
    <scope>NUCLEOTIDE SEQUENCE [LARGE SCALE GENOMIC DNA]</scope>
    <source>
        <strain evidence="4 5">S502</strain>
    </source>
</reference>
<proteinExistence type="predicted"/>
<accession>A0AAU9E0Y1</accession>
<evidence type="ECO:0000313" key="5">
    <source>
        <dbReference type="Proteomes" id="UP001321786"/>
    </source>
</evidence>
<sequence>MILADKIVNLRKKSGWSQEELAFKMNVSRQSISKWESARSIPDLNKILLLSNIFGVTTDYLVKDEIEDITEVVEDNDLVLKRLSLEEITDFLERKVEYSKYVSKGAFIIISSVTPLLFLLALSDQYNFSSSTAAAFGLILLMSILIYGIIQLIKVNNYNDDFNKFKLNRFELDYGVSGIIREKMKEFKPIYTRRLSISIILFLTSFLPLITISILTNSGNLALYMVIVLILMIAIGVYNIIPVSDYYKALNFILGEGDYAPHKRKEVKKTEQLASFYWPLVVAVYLAWSLWTMDWGITWIVWPVAAVGFAALIGLVGLFDKKNIDF</sequence>
<gene>
    <name evidence="4" type="ORF">HLPR_05470</name>
</gene>
<dbReference type="GO" id="GO:0003677">
    <property type="term" value="F:DNA binding"/>
    <property type="evidence" value="ECO:0007669"/>
    <property type="project" value="UniProtKB-KW"/>
</dbReference>
<dbReference type="PANTHER" id="PTHR46558">
    <property type="entry name" value="TRACRIPTIONAL REGULATORY PROTEIN-RELATED-RELATED"/>
    <property type="match status" value="1"/>
</dbReference>
<evidence type="ECO:0000256" key="1">
    <source>
        <dbReference type="ARBA" id="ARBA00023125"/>
    </source>
</evidence>
<dbReference type="PROSITE" id="PS50943">
    <property type="entry name" value="HTH_CROC1"/>
    <property type="match status" value="1"/>
</dbReference>
<dbReference type="KEGG" id="hprf:HLPR_05470"/>
<keyword evidence="5" id="KW-1185">Reference proteome</keyword>
<keyword evidence="2" id="KW-0472">Membrane</keyword>
<dbReference type="Gene3D" id="1.10.260.40">
    <property type="entry name" value="lambda repressor-like DNA-binding domains"/>
    <property type="match status" value="1"/>
</dbReference>
<protein>
    <submittedName>
        <fullName evidence="4">Helix-turn-helix transcriptional regulator</fullName>
    </submittedName>
</protein>
<evidence type="ECO:0000256" key="2">
    <source>
        <dbReference type="SAM" id="Phobius"/>
    </source>
</evidence>
<feature type="transmembrane region" description="Helical" evidence="2">
    <location>
        <begin position="297"/>
        <end position="319"/>
    </location>
</feature>
<feature type="transmembrane region" description="Helical" evidence="2">
    <location>
        <begin position="273"/>
        <end position="291"/>
    </location>
</feature>
<feature type="transmembrane region" description="Helical" evidence="2">
    <location>
        <begin position="101"/>
        <end position="122"/>
    </location>
</feature>
<dbReference type="CDD" id="cd00093">
    <property type="entry name" value="HTH_XRE"/>
    <property type="match status" value="1"/>
</dbReference>
<dbReference type="SUPFAM" id="SSF47413">
    <property type="entry name" value="lambda repressor-like DNA-binding domains"/>
    <property type="match status" value="1"/>
</dbReference>
<keyword evidence="2" id="KW-1133">Transmembrane helix</keyword>
<keyword evidence="1" id="KW-0238">DNA-binding</keyword>
<dbReference type="SMART" id="SM00530">
    <property type="entry name" value="HTH_XRE"/>
    <property type="match status" value="1"/>
</dbReference>
<evidence type="ECO:0000313" key="4">
    <source>
        <dbReference type="EMBL" id="BEP28216.1"/>
    </source>
</evidence>
<dbReference type="AlphaFoldDB" id="A0AAU9E0Y1"/>
<dbReference type="Pfam" id="PF01381">
    <property type="entry name" value="HTH_3"/>
    <property type="match status" value="1"/>
</dbReference>
<feature type="transmembrane region" description="Helical" evidence="2">
    <location>
        <begin position="128"/>
        <end position="150"/>
    </location>
</feature>
<feature type="transmembrane region" description="Helical" evidence="2">
    <location>
        <begin position="221"/>
        <end position="241"/>
    </location>
</feature>
<dbReference type="InterPro" id="IPR010982">
    <property type="entry name" value="Lambda_DNA-bd_dom_sf"/>
</dbReference>
<dbReference type="PANTHER" id="PTHR46558:SF15">
    <property type="entry name" value="HELIX-TURN-HELIX DOMAIN PROTEIN"/>
    <property type="match status" value="1"/>
</dbReference>
<name>A0AAU9E0Y1_9FIRM</name>
<feature type="domain" description="HTH cro/C1-type" evidence="3">
    <location>
        <begin position="7"/>
        <end position="61"/>
    </location>
</feature>